<gene>
    <name evidence="1" type="ORF">GCM10009416_34810</name>
</gene>
<accession>A0ABN1FLX3</accession>
<dbReference type="EMBL" id="BAAAFZ010000055">
    <property type="protein sequence ID" value="GAA0593482.1"/>
    <property type="molecule type" value="Genomic_DNA"/>
</dbReference>
<reference evidence="1 2" key="1">
    <citation type="journal article" date="2019" name="Int. J. Syst. Evol. Microbiol.">
        <title>The Global Catalogue of Microorganisms (GCM) 10K type strain sequencing project: providing services to taxonomists for standard genome sequencing and annotation.</title>
        <authorList>
            <consortium name="The Broad Institute Genomics Platform"/>
            <consortium name="The Broad Institute Genome Sequencing Center for Infectious Disease"/>
            <person name="Wu L."/>
            <person name="Ma J."/>
        </authorList>
    </citation>
    <scope>NUCLEOTIDE SEQUENCE [LARGE SCALE GENOMIC DNA]</scope>
    <source>
        <strain evidence="1 2">JCM 9933</strain>
    </source>
</reference>
<evidence type="ECO:0000313" key="1">
    <source>
        <dbReference type="EMBL" id="GAA0593482.1"/>
    </source>
</evidence>
<protein>
    <submittedName>
        <fullName evidence="1">Uncharacterized protein</fullName>
    </submittedName>
</protein>
<evidence type="ECO:0000313" key="2">
    <source>
        <dbReference type="Proteomes" id="UP001501588"/>
    </source>
</evidence>
<name>A0ABN1FLX3_9PROT</name>
<keyword evidence="2" id="KW-1185">Reference proteome</keyword>
<sequence>MVDILHDPRRFSIRYSGSSNLNYDGTNINSDYNSHVQRLHRAILSQPTT</sequence>
<proteinExistence type="predicted"/>
<dbReference type="Proteomes" id="UP001501588">
    <property type="component" value="Unassembled WGS sequence"/>
</dbReference>
<comment type="caution">
    <text evidence="1">The sequence shown here is derived from an EMBL/GenBank/DDBJ whole genome shotgun (WGS) entry which is preliminary data.</text>
</comment>
<organism evidence="1 2">
    <name type="scientific">Craurococcus roseus</name>
    <dbReference type="NCBI Taxonomy" id="77585"/>
    <lineage>
        <taxon>Bacteria</taxon>
        <taxon>Pseudomonadati</taxon>
        <taxon>Pseudomonadota</taxon>
        <taxon>Alphaproteobacteria</taxon>
        <taxon>Acetobacterales</taxon>
        <taxon>Acetobacteraceae</taxon>
        <taxon>Craurococcus</taxon>
    </lineage>
</organism>